<protein>
    <submittedName>
        <fullName evidence="2">GNAT family protein</fullName>
    </submittedName>
</protein>
<dbReference type="PANTHER" id="PTHR43792">
    <property type="entry name" value="GNAT FAMILY, PUTATIVE (AFU_ORTHOLOGUE AFUA_3G00765)-RELATED-RELATED"/>
    <property type="match status" value="1"/>
</dbReference>
<dbReference type="SUPFAM" id="SSF55729">
    <property type="entry name" value="Acyl-CoA N-acyltransferases (Nat)"/>
    <property type="match status" value="1"/>
</dbReference>
<dbReference type="EMBL" id="BAAAKW010000031">
    <property type="protein sequence ID" value="GAA1219058.1"/>
    <property type="molecule type" value="Genomic_DNA"/>
</dbReference>
<dbReference type="InterPro" id="IPR000182">
    <property type="entry name" value="GNAT_dom"/>
</dbReference>
<dbReference type="Proteomes" id="UP001500943">
    <property type="component" value="Unassembled WGS sequence"/>
</dbReference>
<evidence type="ECO:0000259" key="1">
    <source>
        <dbReference type="PROSITE" id="PS51186"/>
    </source>
</evidence>
<organism evidence="2 3">
    <name type="scientific">Rhodoglobus aureus</name>
    <dbReference type="NCBI Taxonomy" id="191497"/>
    <lineage>
        <taxon>Bacteria</taxon>
        <taxon>Bacillati</taxon>
        <taxon>Actinomycetota</taxon>
        <taxon>Actinomycetes</taxon>
        <taxon>Micrococcales</taxon>
        <taxon>Microbacteriaceae</taxon>
        <taxon>Rhodoglobus</taxon>
    </lineage>
</organism>
<evidence type="ECO:0000313" key="3">
    <source>
        <dbReference type="Proteomes" id="UP001500943"/>
    </source>
</evidence>
<keyword evidence="3" id="KW-1185">Reference proteome</keyword>
<dbReference type="InterPro" id="IPR051531">
    <property type="entry name" value="N-acetyltransferase"/>
</dbReference>
<accession>A0ABN1VT50</accession>
<comment type="caution">
    <text evidence="2">The sequence shown here is derived from an EMBL/GenBank/DDBJ whole genome shotgun (WGS) entry which is preliminary data.</text>
</comment>
<reference evidence="2 3" key="1">
    <citation type="journal article" date="2019" name="Int. J. Syst. Evol. Microbiol.">
        <title>The Global Catalogue of Microorganisms (GCM) 10K type strain sequencing project: providing services to taxonomists for standard genome sequencing and annotation.</title>
        <authorList>
            <consortium name="The Broad Institute Genomics Platform"/>
            <consortium name="The Broad Institute Genome Sequencing Center for Infectious Disease"/>
            <person name="Wu L."/>
            <person name="Ma J."/>
        </authorList>
    </citation>
    <scope>NUCLEOTIDE SEQUENCE [LARGE SCALE GENOMIC DNA]</scope>
    <source>
        <strain evidence="2 3">JCM 12762</strain>
    </source>
</reference>
<dbReference type="InterPro" id="IPR016181">
    <property type="entry name" value="Acyl_CoA_acyltransferase"/>
</dbReference>
<evidence type="ECO:0000313" key="2">
    <source>
        <dbReference type="EMBL" id="GAA1219058.1"/>
    </source>
</evidence>
<sequence>MKLGFRPRFLRGSSLEQVVRAPTLRTERLVLRPHRLEDASRWYEIQSSPDVLAYTSWPQRDEAQSRIHLEERTKQVVLSQANDFLALAIERDGELIGDVALHLRSVVNVSRTAEISWILHPDHYGHGFAAEAASAMMDFAFDQVKIQLLVALIEAPNAASIVLAERLGFRKMTRDDDTLGYVAGNLRE</sequence>
<proteinExistence type="predicted"/>
<dbReference type="PROSITE" id="PS51186">
    <property type="entry name" value="GNAT"/>
    <property type="match status" value="1"/>
</dbReference>
<dbReference type="Gene3D" id="3.40.630.30">
    <property type="match status" value="1"/>
</dbReference>
<feature type="domain" description="N-acetyltransferase" evidence="1">
    <location>
        <begin position="29"/>
        <end position="188"/>
    </location>
</feature>
<dbReference type="PANTHER" id="PTHR43792:SF1">
    <property type="entry name" value="N-ACETYLTRANSFERASE DOMAIN-CONTAINING PROTEIN"/>
    <property type="match status" value="1"/>
</dbReference>
<gene>
    <name evidence="2" type="ORF">GCM10009655_18140</name>
</gene>
<dbReference type="Pfam" id="PF13302">
    <property type="entry name" value="Acetyltransf_3"/>
    <property type="match status" value="1"/>
</dbReference>
<dbReference type="RefSeq" id="WP_343925170.1">
    <property type="nucleotide sequence ID" value="NZ_BAAAKW010000031.1"/>
</dbReference>
<name>A0ABN1VT50_9MICO</name>